<evidence type="ECO:0000256" key="1">
    <source>
        <dbReference type="SAM" id="MobiDB-lite"/>
    </source>
</evidence>
<sequence>MLDVCRGGSREVCMMDGGSESLQISPEVACVSGFNFGNCGWAPQNSQLACCVAVNSSRRCILTVRSPNFLPLDRGRSEIRLVPPANDEERHVPLAQRRSSFVLADLPPDFVRTVLDSAEDPDKHAWSLAWMSKEAQLSTHIPRIPAHRPGSPPDDQIENLLQARQLHYDSRQDGLHWLQQGSPPRDAWSSPPRRHPPVVFTHNTPQHDTQHASARHWHLLPTESLPRRRARYVGGSTPRMALYQGLPLPALIFISAYLQAVGYIRPSI</sequence>
<dbReference type="EMBL" id="JACGCI010000020">
    <property type="protein sequence ID" value="KAF6757982.1"/>
    <property type="molecule type" value="Genomic_DNA"/>
</dbReference>
<accession>A0A8H6MBE3</accession>
<proteinExistence type="predicted"/>
<gene>
    <name evidence="2" type="ORF">DFP72DRAFT_889578</name>
</gene>
<evidence type="ECO:0000313" key="2">
    <source>
        <dbReference type="EMBL" id="KAF6757982.1"/>
    </source>
</evidence>
<organism evidence="2 3">
    <name type="scientific">Ephemerocybe angulata</name>
    <dbReference type="NCBI Taxonomy" id="980116"/>
    <lineage>
        <taxon>Eukaryota</taxon>
        <taxon>Fungi</taxon>
        <taxon>Dikarya</taxon>
        <taxon>Basidiomycota</taxon>
        <taxon>Agaricomycotina</taxon>
        <taxon>Agaricomycetes</taxon>
        <taxon>Agaricomycetidae</taxon>
        <taxon>Agaricales</taxon>
        <taxon>Agaricineae</taxon>
        <taxon>Psathyrellaceae</taxon>
        <taxon>Ephemerocybe</taxon>
    </lineage>
</organism>
<name>A0A8H6MBE3_9AGAR</name>
<reference evidence="2 3" key="1">
    <citation type="submission" date="2020-07" db="EMBL/GenBank/DDBJ databases">
        <title>Comparative genomics of pyrophilous fungi reveals a link between fire events and developmental genes.</title>
        <authorList>
            <consortium name="DOE Joint Genome Institute"/>
            <person name="Steindorff A.S."/>
            <person name="Carver A."/>
            <person name="Calhoun S."/>
            <person name="Stillman K."/>
            <person name="Liu H."/>
            <person name="Lipzen A."/>
            <person name="Pangilinan J."/>
            <person name="Labutti K."/>
            <person name="Bruns T.D."/>
            <person name="Grigoriev I.V."/>
        </authorList>
    </citation>
    <scope>NUCLEOTIDE SEQUENCE [LARGE SCALE GENOMIC DNA]</scope>
    <source>
        <strain evidence="2 3">CBS 144469</strain>
    </source>
</reference>
<comment type="caution">
    <text evidence="2">The sequence shown here is derived from an EMBL/GenBank/DDBJ whole genome shotgun (WGS) entry which is preliminary data.</text>
</comment>
<evidence type="ECO:0000313" key="3">
    <source>
        <dbReference type="Proteomes" id="UP000521943"/>
    </source>
</evidence>
<dbReference type="AlphaFoldDB" id="A0A8H6MBE3"/>
<keyword evidence="3" id="KW-1185">Reference proteome</keyword>
<dbReference type="Proteomes" id="UP000521943">
    <property type="component" value="Unassembled WGS sequence"/>
</dbReference>
<feature type="region of interest" description="Disordered" evidence="1">
    <location>
        <begin position="176"/>
        <end position="195"/>
    </location>
</feature>
<protein>
    <submittedName>
        <fullName evidence="2">Uncharacterized protein</fullName>
    </submittedName>
</protein>